<dbReference type="EMBL" id="JAVDTT010000003">
    <property type="protein sequence ID" value="MDR6842511.1"/>
    <property type="molecule type" value="Genomic_DNA"/>
</dbReference>
<reference evidence="3 4" key="1">
    <citation type="submission" date="2023-07" db="EMBL/GenBank/DDBJ databases">
        <title>Sorghum-associated microbial communities from plants grown in Nebraska, USA.</title>
        <authorList>
            <person name="Schachtman D."/>
        </authorList>
    </citation>
    <scope>NUCLEOTIDE SEQUENCE [LARGE SCALE GENOMIC DNA]</scope>
    <source>
        <strain evidence="3 4">BE107</strain>
    </source>
</reference>
<evidence type="ECO:0000256" key="2">
    <source>
        <dbReference type="SAM" id="SignalP"/>
    </source>
</evidence>
<gene>
    <name evidence="3" type="ORF">J2W94_002805</name>
</gene>
<protein>
    <submittedName>
        <fullName evidence="3">Uncharacterized protein</fullName>
    </submittedName>
</protein>
<keyword evidence="4" id="KW-1185">Reference proteome</keyword>
<dbReference type="Proteomes" id="UP001254759">
    <property type="component" value="Unassembled WGS sequence"/>
</dbReference>
<feature type="signal peptide" evidence="2">
    <location>
        <begin position="1"/>
        <end position="18"/>
    </location>
</feature>
<evidence type="ECO:0000256" key="1">
    <source>
        <dbReference type="SAM" id="MobiDB-lite"/>
    </source>
</evidence>
<keyword evidence="2" id="KW-0732">Signal</keyword>
<name>A0ABU1RUR3_9GAMM</name>
<dbReference type="RefSeq" id="WP_310094610.1">
    <property type="nucleotide sequence ID" value="NZ_JAVDTT010000003.1"/>
</dbReference>
<sequence length="199" mass="21304">MRIAFFAIALAMAAPVSAQTVSETFDRISGERTIAYTADGSMDTTRPVFTFEGSFVGDASSAAISLAFVSASEGGGVPAPRFAACHNIDWFVDGRSLAVRPASHRGSVVDGEMIELIEQDVTLEWAAAVADGQEVRYRVCRDEYAFTSRDIEAFGRIAAKLKSATLTSSATRPGQPASPAAKEVDYKGMNWRPKHPGSF</sequence>
<evidence type="ECO:0000313" key="3">
    <source>
        <dbReference type="EMBL" id="MDR6842511.1"/>
    </source>
</evidence>
<feature type="region of interest" description="Disordered" evidence="1">
    <location>
        <begin position="168"/>
        <end position="199"/>
    </location>
</feature>
<feature type="chain" id="PRO_5046550159" evidence="2">
    <location>
        <begin position="19"/>
        <end position="199"/>
    </location>
</feature>
<accession>A0ABU1RUR3</accession>
<comment type="caution">
    <text evidence="3">The sequence shown here is derived from an EMBL/GenBank/DDBJ whole genome shotgun (WGS) entry which is preliminary data.</text>
</comment>
<proteinExistence type="predicted"/>
<organism evidence="3 4">
    <name type="scientific">Pseudoxanthomonas sacheonensis</name>
    <dbReference type="NCBI Taxonomy" id="443615"/>
    <lineage>
        <taxon>Bacteria</taxon>
        <taxon>Pseudomonadati</taxon>
        <taxon>Pseudomonadota</taxon>
        <taxon>Gammaproteobacteria</taxon>
        <taxon>Lysobacterales</taxon>
        <taxon>Lysobacteraceae</taxon>
        <taxon>Pseudoxanthomonas</taxon>
    </lineage>
</organism>
<evidence type="ECO:0000313" key="4">
    <source>
        <dbReference type="Proteomes" id="UP001254759"/>
    </source>
</evidence>